<feature type="compositionally biased region" description="Basic residues" evidence="1">
    <location>
        <begin position="101"/>
        <end position="112"/>
    </location>
</feature>
<accession>A0AAV9S7K2</accession>
<dbReference type="EMBL" id="JAHHUM010000735">
    <property type="protein sequence ID" value="KAK5617352.1"/>
    <property type="molecule type" value="Genomic_DNA"/>
</dbReference>
<feature type="compositionally biased region" description="Basic and acidic residues" evidence="1">
    <location>
        <begin position="22"/>
        <end position="36"/>
    </location>
</feature>
<feature type="compositionally biased region" description="Low complexity" evidence="1">
    <location>
        <begin position="82"/>
        <end position="95"/>
    </location>
</feature>
<dbReference type="Proteomes" id="UP001311232">
    <property type="component" value="Unassembled WGS sequence"/>
</dbReference>
<evidence type="ECO:0000313" key="2">
    <source>
        <dbReference type="EMBL" id="KAK5617352.1"/>
    </source>
</evidence>
<name>A0AAV9S7K2_9TELE</name>
<comment type="caution">
    <text evidence="2">The sequence shown here is derived from an EMBL/GenBank/DDBJ whole genome shotgun (WGS) entry which is preliminary data.</text>
</comment>
<keyword evidence="3" id="KW-1185">Reference proteome</keyword>
<evidence type="ECO:0000256" key="1">
    <source>
        <dbReference type="SAM" id="MobiDB-lite"/>
    </source>
</evidence>
<sequence>MQWPQTLATYPPGPQPGGDMPQEPRDYPRPTQEQDSHQASNLCPKARVHQKHRMQPLDVTPESHQSPSLMGATAPDTRALSNPNPMTPQMPQTQTLPRISNKAHRTKPKVPHPHYVMEPIKGAQRD</sequence>
<reference evidence="2 3" key="1">
    <citation type="submission" date="2021-06" db="EMBL/GenBank/DDBJ databases">
        <authorList>
            <person name="Palmer J.M."/>
        </authorList>
    </citation>
    <scope>NUCLEOTIDE SEQUENCE [LARGE SCALE GENOMIC DNA]</scope>
    <source>
        <strain evidence="2 3">MEX-2019</strain>
        <tissue evidence="2">Muscle</tissue>
    </source>
</reference>
<proteinExistence type="predicted"/>
<evidence type="ECO:0000313" key="3">
    <source>
        <dbReference type="Proteomes" id="UP001311232"/>
    </source>
</evidence>
<gene>
    <name evidence="2" type="ORF">CRENBAI_007323</name>
</gene>
<dbReference type="AlphaFoldDB" id="A0AAV9S7K2"/>
<feature type="region of interest" description="Disordered" evidence="1">
    <location>
        <begin position="1"/>
        <end position="126"/>
    </location>
</feature>
<organism evidence="2 3">
    <name type="scientific">Crenichthys baileyi</name>
    <name type="common">White River springfish</name>
    <dbReference type="NCBI Taxonomy" id="28760"/>
    <lineage>
        <taxon>Eukaryota</taxon>
        <taxon>Metazoa</taxon>
        <taxon>Chordata</taxon>
        <taxon>Craniata</taxon>
        <taxon>Vertebrata</taxon>
        <taxon>Euteleostomi</taxon>
        <taxon>Actinopterygii</taxon>
        <taxon>Neopterygii</taxon>
        <taxon>Teleostei</taxon>
        <taxon>Neoteleostei</taxon>
        <taxon>Acanthomorphata</taxon>
        <taxon>Ovalentaria</taxon>
        <taxon>Atherinomorphae</taxon>
        <taxon>Cyprinodontiformes</taxon>
        <taxon>Goodeidae</taxon>
        <taxon>Crenichthys</taxon>
    </lineage>
</organism>
<protein>
    <submittedName>
        <fullName evidence="2">Uncharacterized protein</fullName>
    </submittedName>
</protein>